<dbReference type="GO" id="GO:0015677">
    <property type="term" value="P:copper ion import"/>
    <property type="evidence" value="ECO:0007669"/>
    <property type="project" value="TreeGrafter"/>
</dbReference>
<evidence type="ECO:0000256" key="1">
    <source>
        <dbReference type="ARBA" id="ARBA00023002"/>
    </source>
</evidence>
<dbReference type="GO" id="GO:0005886">
    <property type="term" value="C:plasma membrane"/>
    <property type="evidence" value="ECO:0007669"/>
    <property type="project" value="TreeGrafter"/>
</dbReference>
<dbReference type="OrthoDB" id="1523398at2"/>
<dbReference type="Proteomes" id="UP000314616">
    <property type="component" value="Chromosome"/>
</dbReference>
<dbReference type="InterPro" id="IPR036291">
    <property type="entry name" value="NAD(P)-bd_dom_sf"/>
</dbReference>
<proteinExistence type="predicted"/>
<dbReference type="PANTHER" id="PTHR14239">
    <property type="entry name" value="DUDULIN-RELATED"/>
    <property type="match status" value="1"/>
</dbReference>
<dbReference type="EMBL" id="CP040915">
    <property type="protein sequence ID" value="QDC26452.1"/>
    <property type="molecule type" value="Genomic_DNA"/>
</dbReference>
<evidence type="ECO:0000259" key="2">
    <source>
        <dbReference type="Pfam" id="PF03807"/>
    </source>
</evidence>
<name>A0A5B8CB08_9MICO</name>
<dbReference type="GO" id="GO:0008823">
    <property type="term" value="F:cupric reductase (NADH) activity"/>
    <property type="evidence" value="ECO:0007669"/>
    <property type="project" value="TreeGrafter"/>
</dbReference>
<keyword evidence="1" id="KW-0560">Oxidoreductase</keyword>
<reference evidence="3 4" key="1">
    <citation type="submission" date="2019-05" db="EMBL/GenBank/DDBJ databases">
        <title>Georgenia *** sp. nov., and Georgenia *** sp. nov., isolated from the intestinal contents of plateau pika (Ochotona curzoniae) in the Qinghai-Tibet plateau of China.</title>
        <authorList>
            <person name="Tian Z."/>
        </authorList>
    </citation>
    <scope>NUCLEOTIDE SEQUENCE [LARGE SCALE GENOMIC DNA]</scope>
    <source>
        <strain evidence="3 4">Z443</strain>
    </source>
</reference>
<dbReference type="KEGG" id="gyu:FE374_01560"/>
<sequence length="214" mass="22283">MATIGILGAGRVGTAVARQALRAGYRVLVAASGDPAAIELIVEVMAPGATAVTAAEAARAGDVVVLSLPLRKFDTLDPDLLDGTVVIDAMNYWAETDGDMPTLAAAPSSSEMVQDFLPGARLVKTLNHIGYHELESDFRPAGTPERRALAVAGDDGDARATVMDVVERLGYDAVDAGPLTAGAALEPGTEVFTGRHDRAALERLLERVPVPATR</sequence>
<dbReference type="InterPro" id="IPR028939">
    <property type="entry name" value="P5C_Rdtase_cat_N"/>
</dbReference>
<organism evidence="3 4">
    <name type="scientific">Georgenia yuyongxinii</name>
    <dbReference type="NCBI Taxonomy" id="2589797"/>
    <lineage>
        <taxon>Bacteria</taxon>
        <taxon>Bacillati</taxon>
        <taxon>Actinomycetota</taxon>
        <taxon>Actinomycetes</taxon>
        <taxon>Micrococcales</taxon>
        <taxon>Bogoriellaceae</taxon>
        <taxon>Georgenia</taxon>
    </lineage>
</organism>
<dbReference type="PANTHER" id="PTHR14239:SF0">
    <property type="entry name" value="F420-DEPENDENT NADP REDUCTASE"/>
    <property type="match status" value="1"/>
</dbReference>
<gene>
    <name evidence="3" type="ORF">FE374_01560</name>
</gene>
<evidence type="ECO:0000313" key="4">
    <source>
        <dbReference type="Proteomes" id="UP000314616"/>
    </source>
</evidence>
<dbReference type="Pfam" id="PF03807">
    <property type="entry name" value="F420_oxidored"/>
    <property type="match status" value="1"/>
</dbReference>
<dbReference type="InterPro" id="IPR051267">
    <property type="entry name" value="STEAP_metalloreductase"/>
</dbReference>
<accession>A0A5B8CB08</accession>
<dbReference type="AlphaFoldDB" id="A0A5B8CB08"/>
<evidence type="ECO:0000313" key="3">
    <source>
        <dbReference type="EMBL" id="QDC26452.1"/>
    </source>
</evidence>
<protein>
    <submittedName>
        <fullName evidence="3">NADP oxidoreductase</fullName>
    </submittedName>
</protein>
<dbReference type="SUPFAM" id="SSF51735">
    <property type="entry name" value="NAD(P)-binding Rossmann-fold domains"/>
    <property type="match status" value="1"/>
</dbReference>
<dbReference type="Gene3D" id="3.40.50.720">
    <property type="entry name" value="NAD(P)-binding Rossmann-like Domain"/>
    <property type="match status" value="1"/>
</dbReference>
<dbReference type="GO" id="GO:0052851">
    <property type="term" value="F:ferric-chelate reductase (NADPH) activity"/>
    <property type="evidence" value="ECO:0007669"/>
    <property type="project" value="TreeGrafter"/>
</dbReference>
<feature type="domain" description="Pyrroline-5-carboxylate reductase catalytic N-terminal" evidence="2">
    <location>
        <begin position="3"/>
        <end position="92"/>
    </location>
</feature>